<dbReference type="PaxDb" id="65489-OBART03G18530.1"/>
<dbReference type="AlphaFoldDB" id="A0A0D3FIV1"/>
<reference evidence="1" key="1">
    <citation type="journal article" date="2009" name="Rice">
        <title>De Novo Next Generation Sequencing of Plant Genomes.</title>
        <authorList>
            <person name="Rounsley S."/>
            <person name="Marri P.R."/>
            <person name="Yu Y."/>
            <person name="He R."/>
            <person name="Sisneros N."/>
            <person name="Goicoechea J.L."/>
            <person name="Lee S.J."/>
            <person name="Angelova A."/>
            <person name="Kudrna D."/>
            <person name="Luo M."/>
            <person name="Affourtit J."/>
            <person name="Desany B."/>
            <person name="Knight J."/>
            <person name="Niazi F."/>
            <person name="Egholm M."/>
            <person name="Wing R.A."/>
        </authorList>
    </citation>
    <scope>NUCLEOTIDE SEQUENCE [LARGE SCALE GENOMIC DNA]</scope>
    <source>
        <strain evidence="1">cv. IRGC 105608</strain>
    </source>
</reference>
<protein>
    <submittedName>
        <fullName evidence="1">Uncharacterized protein</fullName>
    </submittedName>
</protein>
<evidence type="ECO:0000313" key="1">
    <source>
        <dbReference type="EnsemblPlants" id="OBART03G18530.1"/>
    </source>
</evidence>
<dbReference type="EnsemblPlants" id="OBART03G18530.1">
    <property type="protein sequence ID" value="OBART03G18530.1"/>
    <property type="gene ID" value="OBART03G18530"/>
</dbReference>
<keyword evidence="2" id="KW-1185">Reference proteome</keyword>
<accession>A0A0D3FIV1</accession>
<organism evidence="1">
    <name type="scientific">Oryza barthii</name>
    <dbReference type="NCBI Taxonomy" id="65489"/>
    <lineage>
        <taxon>Eukaryota</taxon>
        <taxon>Viridiplantae</taxon>
        <taxon>Streptophyta</taxon>
        <taxon>Embryophyta</taxon>
        <taxon>Tracheophyta</taxon>
        <taxon>Spermatophyta</taxon>
        <taxon>Magnoliopsida</taxon>
        <taxon>Liliopsida</taxon>
        <taxon>Poales</taxon>
        <taxon>Poaceae</taxon>
        <taxon>BOP clade</taxon>
        <taxon>Oryzoideae</taxon>
        <taxon>Oryzeae</taxon>
        <taxon>Oryzinae</taxon>
        <taxon>Oryza</taxon>
    </lineage>
</organism>
<dbReference type="Proteomes" id="UP000026960">
    <property type="component" value="Chromosome 3"/>
</dbReference>
<dbReference type="Gramene" id="OBART03G18530.1">
    <property type="protein sequence ID" value="OBART03G18530.1"/>
    <property type="gene ID" value="OBART03G18530"/>
</dbReference>
<sequence length="168" mass="18533">MVALEAAFDHVMDWLEDEVMDRLLGPETMAGDLAAIGGGLERVLSNTRGARAFSEAPLLSGAIDAAMDLVAGVYALPQSQPGRTHLDCGQQELIRPRRSSSPTVTRSSIGVQVNDNKWQVRLQFAICAVQNAVRVHCLCRHPRLLMKEAWWNVYFITIFTNGLVERSA</sequence>
<name>A0A0D3FIV1_9ORYZ</name>
<evidence type="ECO:0000313" key="2">
    <source>
        <dbReference type="Proteomes" id="UP000026960"/>
    </source>
</evidence>
<reference evidence="1" key="2">
    <citation type="submission" date="2015-03" db="UniProtKB">
        <authorList>
            <consortium name="EnsemblPlants"/>
        </authorList>
    </citation>
    <scope>IDENTIFICATION</scope>
</reference>
<proteinExistence type="predicted"/>
<dbReference type="HOGENOM" id="CLU_1588978_0_0_1"/>